<dbReference type="AlphaFoldDB" id="A0A1C3H3S2"/>
<gene>
    <name evidence="4" type="ORF">CHUV0807_0911</name>
</gene>
<reference evidence="5" key="1">
    <citation type="submission" date="2016-04" db="EMBL/GenBank/DDBJ databases">
        <authorList>
            <person name="Tagini F."/>
        </authorList>
    </citation>
    <scope>NUCLEOTIDE SEQUENCE [LARGE SCALE GENOMIC DNA]</scope>
    <source>
        <strain evidence="5">CHUV0807</strain>
    </source>
</reference>
<feature type="chain" id="PRO_5008674829" evidence="3">
    <location>
        <begin position="21"/>
        <end position="179"/>
    </location>
</feature>
<dbReference type="InterPro" id="IPR036770">
    <property type="entry name" value="Ankyrin_rpt-contain_sf"/>
</dbReference>
<feature type="compositionally biased region" description="Basic and acidic residues" evidence="2">
    <location>
        <begin position="157"/>
        <end position="168"/>
    </location>
</feature>
<dbReference type="Proteomes" id="UP000190837">
    <property type="component" value="Unassembled WGS sequence"/>
</dbReference>
<keyword evidence="1" id="KW-0040">ANK repeat</keyword>
<evidence type="ECO:0000256" key="1">
    <source>
        <dbReference type="PROSITE-ProRule" id="PRU00023"/>
    </source>
</evidence>
<evidence type="ECO:0000256" key="3">
    <source>
        <dbReference type="SAM" id="SignalP"/>
    </source>
</evidence>
<protein>
    <submittedName>
        <fullName evidence="4">Uncharacterized protein</fullName>
    </submittedName>
</protein>
<feature type="region of interest" description="Disordered" evidence="2">
    <location>
        <begin position="157"/>
        <end position="179"/>
    </location>
</feature>
<evidence type="ECO:0000256" key="2">
    <source>
        <dbReference type="SAM" id="MobiDB-lite"/>
    </source>
</evidence>
<dbReference type="InterPro" id="IPR002110">
    <property type="entry name" value="Ankyrin_rpt"/>
</dbReference>
<dbReference type="RefSeq" id="WP_079540027.1">
    <property type="nucleotide sequence ID" value="NZ_CP171111.1"/>
</dbReference>
<sequence>MNLHRTLPLIAALCATGVFAADKPAEPAKEAGKEAAKPVAAIEGVEYSDAKECHIKIEGQDKTLPVIHALIASRGLPGSNAAELRIAIGTAIANGCDLNEPDIAGLQPLNAAILFNDAEIVALLLEKGADPYQPIHKPGSQIDGVNSFDFLKKIEEKEKARQGEKPDRAAVASALQKYR</sequence>
<evidence type="ECO:0000313" key="4">
    <source>
        <dbReference type="EMBL" id="SAM61559.1"/>
    </source>
</evidence>
<organism evidence="4 5">
    <name type="scientific">Cardiobacterium hominis</name>
    <dbReference type="NCBI Taxonomy" id="2718"/>
    <lineage>
        <taxon>Bacteria</taxon>
        <taxon>Pseudomonadati</taxon>
        <taxon>Pseudomonadota</taxon>
        <taxon>Gammaproteobacteria</taxon>
        <taxon>Cardiobacteriales</taxon>
        <taxon>Cardiobacteriaceae</taxon>
        <taxon>Cardiobacterium</taxon>
    </lineage>
</organism>
<evidence type="ECO:0000313" key="5">
    <source>
        <dbReference type="Proteomes" id="UP000190837"/>
    </source>
</evidence>
<keyword evidence="3" id="KW-0732">Signal</keyword>
<dbReference type="EMBL" id="FKLO01000037">
    <property type="protein sequence ID" value="SAM61559.1"/>
    <property type="molecule type" value="Genomic_DNA"/>
</dbReference>
<name>A0A1C3H3S2_9GAMM</name>
<dbReference type="SUPFAM" id="SSF48403">
    <property type="entry name" value="Ankyrin repeat"/>
    <property type="match status" value="1"/>
</dbReference>
<proteinExistence type="predicted"/>
<dbReference type="PROSITE" id="PS50297">
    <property type="entry name" value="ANK_REP_REGION"/>
    <property type="match status" value="1"/>
</dbReference>
<feature type="repeat" description="ANK" evidence="1">
    <location>
        <begin position="104"/>
        <end position="130"/>
    </location>
</feature>
<dbReference type="PROSITE" id="PS50088">
    <property type="entry name" value="ANK_REPEAT"/>
    <property type="match status" value="1"/>
</dbReference>
<feature type="signal peptide" evidence="3">
    <location>
        <begin position="1"/>
        <end position="20"/>
    </location>
</feature>
<accession>A0A1C3H3S2</accession>
<dbReference type="Gene3D" id="1.25.40.20">
    <property type="entry name" value="Ankyrin repeat-containing domain"/>
    <property type="match status" value="1"/>
</dbReference>